<proteinExistence type="predicted"/>
<protein>
    <recommendedName>
        <fullName evidence="1">G domain-containing protein</fullName>
    </recommendedName>
</protein>
<dbReference type="Proteomes" id="UP000663833">
    <property type="component" value="Unassembled WGS sequence"/>
</dbReference>
<evidence type="ECO:0000313" key="3">
    <source>
        <dbReference type="EMBL" id="CAF4582042.1"/>
    </source>
</evidence>
<dbReference type="GO" id="GO:0005525">
    <property type="term" value="F:GTP binding"/>
    <property type="evidence" value="ECO:0007669"/>
    <property type="project" value="InterPro"/>
</dbReference>
<dbReference type="SUPFAM" id="SSF52540">
    <property type="entry name" value="P-loop containing nucleoside triphosphate hydrolases"/>
    <property type="match status" value="1"/>
</dbReference>
<dbReference type="CDD" id="cd00882">
    <property type="entry name" value="Ras_like_GTPase"/>
    <property type="match status" value="1"/>
</dbReference>
<dbReference type="AlphaFoldDB" id="A0A821AL26"/>
<evidence type="ECO:0000313" key="4">
    <source>
        <dbReference type="Proteomes" id="UP000663851"/>
    </source>
</evidence>
<dbReference type="Pfam" id="PF01926">
    <property type="entry name" value="MMR_HSR1"/>
    <property type="match status" value="1"/>
</dbReference>
<evidence type="ECO:0000259" key="1">
    <source>
        <dbReference type="Pfam" id="PF01926"/>
    </source>
</evidence>
<organism evidence="3 4">
    <name type="scientific">Rotaria socialis</name>
    <dbReference type="NCBI Taxonomy" id="392032"/>
    <lineage>
        <taxon>Eukaryota</taxon>
        <taxon>Metazoa</taxon>
        <taxon>Spiralia</taxon>
        <taxon>Gnathifera</taxon>
        <taxon>Rotifera</taxon>
        <taxon>Eurotatoria</taxon>
        <taxon>Bdelloidea</taxon>
        <taxon>Philodinida</taxon>
        <taxon>Philodinidae</taxon>
        <taxon>Rotaria</taxon>
    </lineage>
</organism>
<gene>
    <name evidence="3" type="ORF">HFQ381_LOCUS32568</name>
    <name evidence="2" type="ORF">LUA448_LOCUS10784</name>
</gene>
<dbReference type="InterPro" id="IPR006073">
    <property type="entry name" value="GTP-bd"/>
</dbReference>
<dbReference type="Proteomes" id="UP000663851">
    <property type="component" value="Unassembled WGS sequence"/>
</dbReference>
<evidence type="ECO:0000313" key="2">
    <source>
        <dbReference type="EMBL" id="CAF3328703.1"/>
    </source>
</evidence>
<dbReference type="EMBL" id="CAJNYD010001298">
    <property type="protein sequence ID" value="CAF3328703.1"/>
    <property type="molecule type" value="Genomic_DNA"/>
</dbReference>
<dbReference type="InterPro" id="IPR027417">
    <property type="entry name" value="P-loop_NTPase"/>
</dbReference>
<reference evidence="3" key="1">
    <citation type="submission" date="2021-02" db="EMBL/GenBank/DDBJ databases">
        <authorList>
            <person name="Nowell W R."/>
        </authorList>
    </citation>
    <scope>NUCLEOTIDE SEQUENCE</scope>
</reference>
<dbReference type="Gene3D" id="3.40.50.300">
    <property type="entry name" value="P-loop containing nucleotide triphosphate hydrolases"/>
    <property type="match status" value="1"/>
</dbReference>
<sequence>MKRILVFGSPNAGKTSMLNKLIGTDSDVSKSEDGSAFKIKQYQPVIINSVAYHFFDVDGISKTKRDKLTFTEVINNINSLLQHSKQGFNLLIFVTRSGTINQSAKDEYSMFSDVITKHQIPILCVVTNCENFEPMSQWVVENEFLFVKNQMHFVKMVGTCFQKGGRFEKSFQPLREESAETVWNSILTTCTEQTIDFITPYGSSSMFAMDIWKNFCTWIGNEIWTEPTPDHMQLLSQRKSNVMNN</sequence>
<dbReference type="EMBL" id="CAJOBO010008217">
    <property type="protein sequence ID" value="CAF4582042.1"/>
    <property type="molecule type" value="Genomic_DNA"/>
</dbReference>
<comment type="caution">
    <text evidence="3">The sequence shown here is derived from an EMBL/GenBank/DDBJ whole genome shotgun (WGS) entry which is preliminary data.</text>
</comment>
<name>A0A821AL26_9BILA</name>
<feature type="domain" description="G" evidence="1">
    <location>
        <begin position="3"/>
        <end position="127"/>
    </location>
</feature>
<accession>A0A821AL26</accession>